<dbReference type="InterPro" id="IPR016181">
    <property type="entry name" value="Acyl_CoA_acyltransferase"/>
</dbReference>
<dbReference type="GO" id="GO:0016747">
    <property type="term" value="F:acyltransferase activity, transferring groups other than amino-acyl groups"/>
    <property type="evidence" value="ECO:0007669"/>
    <property type="project" value="InterPro"/>
</dbReference>
<dbReference type="InterPro" id="IPR051531">
    <property type="entry name" value="N-acetyltransferase"/>
</dbReference>
<dbReference type="EMBL" id="BMZO01000008">
    <property type="protein sequence ID" value="GHC75381.1"/>
    <property type="molecule type" value="Genomic_DNA"/>
</dbReference>
<dbReference type="PANTHER" id="PTHR43792">
    <property type="entry name" value="GNAT FAMILY, PUTATIVE (AFU_ORTHOLOGUE AFUA_3G00765)-RELATED-RELATED"/>
    <property type="match status" value="1"/>
</dbReference>
<sequence>MTEIATTDRLTLRLWQDEDRAFFHRLNSDPGIMTYFPRTLTRGESDAVMDRINAEYALEKFCLSAVALRETGELIGFVGLHRVTGPAPMPTGAVEIGWRLAPEFWQKGYASEAAWRWLQIGFEDLGIEEIVSFAVAANEPSLATMRRLGLHHDVERDFDHPFIEENQAHLRPHRLFALTRDEWLMAGA</sequence>
<keyword evidence="3" id="KW-1185">Reference proteome</keyword>
<dbReference type="PROSITE" id="PS51186">
    <property type="entry name" value="GNAT"/>
    <property type="match status" value="1"/>
</dbReference>
<evidence type="ECO:0000313" key="2">
    <source>
        <dbReference type="EMBL" id="GHC75381.1"/>
    </source>
</evidence>
<evidence type="ECO:0000259" key="1">
    <source>
        <dbReference type="PROSITE" id="PS51186"/>
    </source>
</evidence>
<dbReference type="AlphaFoldDB" id="A0A8J3GHK0"/>
<dbReference type="RefSeq" id="WP_189490690.1">
    <property type="nucleotide sequence ID" value="NZ_BMZO01000008.1"/>
</dbReference>
<comment type="caution">
    <text evidence="2">The sequence shown here is derived from an EMBL/GenBank/DDBJ whole genome shotgun (WGS) entry which is preliminary data.</text>
</comment>
<evidence type="ECO:0000313" key="3">
    <source>
        <dbReference type="Proteomes" id="UP000641137"/>
    </source>
</evidence>
<accession>A0A8J3GHK0</accession>
<feature type="domain" description="N-acetyltransferase" evidence="1">
    <location>
        <begin position="10"/>
        <end position="181"/>
    </location>
</feature>
<name>A0A8J3GHK0_9HYPH</name>
<dbReference type="PANTHER" id="PTHR43792:SF1">
    <property type="entry name" value="N-ACETYLTRANSFERASE DOMAIN-CONTAINING PROTEIN"/>
    <property type="match status" value="1"/>
</dbReference>
<dbReference type="InterPro" id="IPR000182">
    <property type="entry name" value="GNAT_dom"/>
</dbReference>
<dbReference type="Gene3D" id="3.40.630.30">
    <property type="match status" value="1"/>
</dbReference>
<reference evidence="2" key="1">
    <citation type="journal article" date="2014" name="Int. J. Syst. Evol. Microbiol.">
        <title>Complete genome sequence of Corynebacterium casei LMG S-19264T (=DSM 44701T), isolated from a smear-ripened cheese.</title>
        <authorList>
            <consortium name="US DOE Joint Genome Institute (JGI-PGF)"/>
            <person name="Walter F."/>
            <person name="Albersmeier A."/>
            <person name="Kalinowski J."/>
            <person name="Ruckert C."/>
        </authorList>
    </citation>
    <scope>NUCLEOTIDE SEQUENCE</scope>
    <source>
        <strain evidence="2">KCTC 42097</strain>
    </source>
</reference>
<dbReference type="Pfam" id="PF13302">
    <property type="entry name" value="Acetyltransf_3"/>
    <property type="match status" value="1"/>
</dbReference>
<gene>
    <name evidence="2" type="ORF">GCM10010136_25170</name>
</gene>
<organism evidence="2 3">
    <name type="scientific">Limoniibacter endophyticus</name>
    <dbReference type="NCBI Taxonomy" id="1565040"/>
    <lineage>
        <taxon>Bacteria</taxon>
        <taxon>Pseudomonadati</taxon>
        <taxon>Pseudomonadota</taxon>
        <taxon>Alphaproteobacteria</taxon>
        <taxon>Hyphomicrobiales</taxon>
        <taxon>Bartonellaceae</taxon>
        <taxon>Limoniibacter</taxon>
    </lineage>
</organism>
<dbReference type="Proteomes" id="UP000641137">
    <property type="component" value="Unassembled WGS sequence"/>
</dbReference>
<dbReference type="SUPFAM" id="SSF55729">
    <property type="entry name" value="Acyl-CoA N-acyltransferases (Nat)"/>
    <property type="match status" value="1"/>
</dbReference>
<reference evidence="2" key="2">
    <citation type="submission" date="2020-09" db="EMBL/GenBank/DDBJ databases">
        <authorList>
            <person name="Sun Q."/>
            <person name="Kim S."/>
        </authorList>
    </citation>
    <scope>NUCLEOTIDE SEQUENCE</scope>
    <source>
        <strain evidence="2">KCTC 42097</strain>
    </source>
</reference>
<protein>
    <submittedName>
        <fullName evidence="2">N-acetyltransferase</fullName>
    </submittedName>
</protein>
<proteinExistence type="predicted"/>